<accession>A0A2N0HJC5</accession>
<comment type="subcellular location">
    <subcellularLocation>
        <location evidence="1">Cell envelope</location>
    </subcellularLocation>
</comment>
<dbReference type="PANTHER" id="PTHR32347:SF29">
    <property type="entry name" value="UPF0194 MEMBRANE PROTEIN YBHG"/>
    <property type="match status" value="1"/>
</dbReference>
<comment type="caution">
    <text evidence="3">The sequence shown here is derived from an EMBL/GenBank/DDBJ whole genome shotgun (WGS) entry which is preliminary data.</text>
</comment>
<dbReference type="Gene3D" id="1.10.287.470">
    <property type="entry name" value="Helix hairpin bin"/>
    <property type="match status" value="1"/>
</dbReference>
<reference evidence="3 4" key="1">
    <citation type="submission" date="2017-11" db="EMBL/GenBank/DDBJ databases">
        <title>Genomic Encyclopedia of Type Strains, Phase III (KMG-III): the genomes of soil and plant-associated and newly described type strains.</title>
        <authorList>
            <person name="Whitman W."/>
        </authorList>
    </citation>
    <scope>NUCLEOTIDE SEQUENCE [LARGE SCALE GENOMIC DNA]</scope>
    <source>
        <strain evidence="3 4">CGMCC 1.12274</strain>
    </source>
</reference>
<dbReference type="EMBL" id="PHUF01000003">
    <property type="protein sequence ID" value="PKB19040.1"/>
    <property type="molecule type" value="Genomic_DNA"/>
</dbReference>
<dbReference type="SUPFAM" id="SSF111369">
    <property type="entry name" value="HlyD-like secretion proteins"/>
    <property type="match status" value="1"/>
</dbReference>
<dbReference type="GO" id="GO:0030313">
    <property type="term" value="C:cell envelope"/>
    <property type="evidence" value="ECO:0007669"/>
    <property type="project" value="UniProtKB-SubCell"/>
</dbReference>
<organism evidence="3 4">
    <name type="scientific">Novosphingobium kunmingense</name>
    <dbReference type="NCBI Taxonomy" id="1211806"/>
    <lineage>
        <taxon>Bacteria</taxon>
        <taxon>Pseudomonadati</taxon>
        <taxon>Pseudomonadota</taxon>
        <taxon>Alphaproteobacteria</taxon>
        <taxon>Sphingomonadales</taxon>
        <taxon>Sphingomonadaceae</taxon>
        <taxon>Novosphingobium</taxon>
    </lineage>
</organism>
<keyword evidence="4" id="KW-1185">Reference proteome</keyword>
<evidence type="ECO:0000313" key="4">
    <source>
        <dbReference type="Proteomes" id="UP000232587"/>
    </source>
</evidence>
<dbReference type="Gene3D" id="2.40.50.100">
    <property type="match status" value="1"/>
</dbReference>
<protein>
    <submittedName>
        <fullName evidence="3">HlyD family secretion protein</fullName>
    </submittedName>
</protein>
<sequence>MGALFRRWRWALLILAMLAAGLAYAFWPRAVPIDTGKVSLGPMVVGITDDGVTRARELFVVSAPVTGYLPRIELHVGDPIVRGTVITRISARPSIPLDARSRQDLRGALVAARANERGIEAALVQARRDRVRAEELHRRGFLPRSQLEAARTRVTTQQAALTQARAEVARITSQSLAATGRPSGDLVSVRAPASGSVLSVINESAGIVPEGTPLMAIGDPRQIEVVVDLLSREAVRVKAGDRVEITQWGGEAPLSGHVDRIEPFGRQKISALGIEEQRVNLIVAIDRASLPRSARLGHGFQVNATVILWSQANSLRVPLGALFRGADGGWRVFVVDRGRTVEKAIRIGHLNDEYGEVIDGLAENQIVVLNPSGSLVTGTRVQNR</sequence>
<evidence type="ECO:0000256" key="2">
    <source>
        <dbReference type="ARBA" id="ARBA00023054"/>
    </source>
</evidence>
<evidence type="ECO:0000256" key="1">
    <source>
        <dbReference type="ARBA" id="ARBA00004196"/>
    </source>
</evidence>
<name>A0A2N0HJC5_9SPHN</name>
<keyword evidence="2" id="KW-0175">Coiled coil</keyword>
<dbReference type="OrthoDB" id="9791520at2"/>
<evidence type="ECO:0000313" key="3">
    <source>
        <dbReference type="EMBL" id="PKB19040.1"/>
    </source>
</evidence>
<dbReference type="Proteomes" id="UP000232587">
    <property type="component" value="Unassembled WGS sequence"/>
</dbReference>
<dbReference type="Gene3D" id="2.40.30.170">
    <property type="match status" value="1"/>
</dbReference>
<dbReference type="Gene3D" id="2.40.420.20">
    <property type="match status" value="1"/>
</dbReference>
<dbReference type="PANTHER" id="PTHR32347">
    <property type="entry name" value="EFFLUX SYSTEM COMPONENT YKNX-RELATED"/>
    <property type="match status" value="1"/>
</dbReference>
<gene>
    <name evidence="3" type="ORF">B0I00_1267</name>
</gene>
<proteinExistence type="predicted"/>
<dbReference type="AlphaFoldDB" id="A0A2N0HJC5"/>
<dbReference type="InterPro" id="IPR050465">
    <property type="entry name" value="UPF0194_transport"/>
</dbReference>
<dbReference type="RefSeq" id="WP_100866561.1">
    <property type="nucleotide sequence ID" value="NZ_PHUF01000003.1"/>
</dbReference>